<evidence type="ECO:0000259" key="7">
    <source>
        <dbReference type="PROSITE" id="PS50863"/>
    </source>
</evidence>
<dbReference type="Proteomes" id="UP001327560">
    <property type="component" value="Chromosome 8"/>
</dbReference>
<dbReference type="InterPro" id="IPR003340">
    <property type="entry name" value="B3_DNA-bd"/>
</dbReference>
<dbReference type="GO" id="GO:0005634">
    <property type="term" value="C:nucleus"/>
    <property type="evidence" value="ECO:0007669"/>
    <property type="project" value="UniProtKB-SubCell"/>
</dbReference>
<dbReference type="PANTHER" id="PTHR31391">
    <property type="entry name" value="B3 DOMAIN-CONTAINING PROTEIN OS11G0197600-RELATED"/>
    <property type="match status" value="1"/>
</dbReference>
<feature type="compositionally biased region" description="Polar residues" evidence="6">
    <location>
        <begin position="1"/>
        <end position="11"/>
    </location>
</feature>
<feature type="compositionally biased region" description="Basic residues" evidence="6">
    <location>
        <begin position="12"/>
        <end position="21"/>
    </location>
</feature>
<dbReference type="AlphaFoldDB" id="A0AAQ3L068"/>
<dbReference type="PANTHER" id="PTHR31391:SF64">
    <property type="entry name" value="B3 DOMAIN-CONTAINING PROTEIN OS06G0112300"/>
    <property type="match status" value="1"/>
</dbReference>
<dbReference type="EMBL" id="CP136897">
    <property type="protein sequence ID" value="WOL18282.1"/>
    <property type="molecule type" value="Genomic_DNA"/>
</dbReference>
<comment type="subcellular location">
    <subcellularLocation>
        <location evidence="1">Nucleus</location>
    </subcellularLocation>
</comment>
<dbReference type="CDD" id="cd10017">
    <property type="entry name" value="B3_DNA"/>
    <property type="match status" value="1"/>
</dbReference>
<dbReference type="InterPro" id="IPR044837">
    <property type="entry name" value="REM16-like"/>
</dbReference>
<organism evidence="8 9">
    <name type="scientific">Canna indica</name>
    <name type="common">Indian-shot</name>
    <dbReference type="NCBI Taxonomy" id="4628"/>
    <lineage>
        <taxon>Eukaryota</taxon>
        <taxon>Viridiplantae</taxon>
        <taxon>Streptophyta</taxon>
        <taxon>Embryophyta</taxon>
        <taxon>Tracheophyta</taxon>
        <taxon>Spermatophyta</taxon>
        <taxon>Magnoliopsida</taxon>
        <taxon>Liliopsida</taxon>
        <taxon>Zingiberales</taxon>
        <taxon>Cannaceae</taxon>
        <taxon>Canna</taxon>
    </lineage>
</organism>
<dbReference type="SMART" id="SM01019">
    <property type="entry name" value="B3"/>
    <property type="match status" value="1"/>
</dbReference>
<feature type="region of interest" description="Disordered" evidence="6">
    <location>
        <begin position="1"/>
        <end position="28"/>
    </location>
</feature>
<evidence type="ECO:0000256" key="5">
    <source>
        <dbReference type="ARBA" id="ARBA00023242"/>
    </source>
</evidence>
<dbReference type="SUPFAM" id="SSF101936">
    <property type="entry name" value="DNA-binding pseudobarrel domain"/>
    <property type="match status" value="1"/>
</dbReference>
<gene>
    <name evidence="8" type="ORF">Cni_G27075</name>
</gene>
<reference evidence="8 9" key="1">
    <citation type="submission" date="2023-10" db="EMBL/GenBank/DDBJ databases">
        <title>Chromosome-scale genome assembly provides insights into flower coloration mechanisms of Canna indica.</title>
        <authorList>
            <person name="Li C."/>
        </authorList>
    </citation>
    <scope>NUCLEOTIDE SEQUENCE [LARGE SCALE GENOMIC DNA]</scope>
    <source>
        <tissue evidence="8">Flower</tissue>
    </source>
</reference>
<name>A0AAQ3L068_9LILI</name>
<evidence type="ECO:0000256" key="4">
    <source>
        <dbReference type="ARBA" id="ARBA00023163"/>
    </source>
</evidence>
<keyword evidence="3" id="KW-0238">DNA-binding</keyword>
<sequence>MEGNLSVSYPQSKRRRGRKNLGTHNLTTEESTNWAAELDISNAEERISPLSGKPFFSSVMSKSHVQAPHQLVLPRSIWPFLPSNRVHSTLCCQGKKWEMTYFGYQRQKRFDAGWKHFVMDNNLKIGDGCVFELMDDKNLKFKVQILRGDLPPEFVENGMISGKPILID</sequence>
<dbReference type="InterPro" id="IPR015300">
    <property type="entry name" value="DNA-bd_pseudobarrel_sf"/>
</dbReference>
<dbReference type="GO" id="GO:0003677">
    <property type="term" value="F:DNA binding"/>
    <property type="evidence" value="ECO:0007669"/>
    <property type="project" value="UniProtKB-KW"/>
</dbReference>
<evidence type="ECO:0000256" key="2">
    <source>
        <dbReference type="ARBA" id="ARBA00023015"/>
    </source>
</evidence>
<dbReference type="Pfam" id="PF02362">
    <property type="entry name" value="B3"/>
    <property type="match status" value="1"/>
</dbReference>
<feature type="domain" description="TF-B3" evidence="7">
    <location>
        <begin position="56"/>
        <end position="149"/>
    </location>
</feature>
<evidence type="ECO:0000256" key="3">
    <source>
        <dbReference type="ARBA" id="ARBA00023125"/>
    </source>
</evidence>
<proteinExistence type="predicted"/>
<accession>A0AAQ3L068</accession>
<evidence type="ECO:0000256" key="6">
    <source>
        <dbReference type="SAM" id="MobiDB-lite"/>
    </source>
</evidence>
<protein>
    <submittedName>
        <fullName evidence="8">B3 domain-containing protein</fullName>
    </submittedName>
</protein>
<dbReference type="Gene3D" id="2.40.330.10">
    <property type="entry name" value="DNA-binding pseudobarrel domain"/>
    <property type="match status" value="1"/>
</dbReference>
<dbReference type="PROSITE" id="PS50863">
    <property type="entry name" value="B3"/>
    <property type="match status" value="1"/>
</dbReference>
<evidence type="ECO:0000313" key="8">
    <source>
        <dbReference type="EMBL" id="WOL18282.1"/>
    </source>
</evidence>
<evidence type="ECO:0000313" key="9">
    <source>
        <dbReference type="Proteomes" id="UP001327560"/>
    </source>
</evidence>
<keyword evidence="4" id="KW-0804">Transcription</keyword>
<evidence type="ECO:0000256" key="1">
    <source>
        <dbReference type="ARBA" id="ARBA00004123"/>
    </source>
</evidence>
<keyword evidence="5" id="KW-0539">Nucleus</keyword>
<keyword evidence="2" id="KW-0805">Transcription regulation</keyword>
<keyword evidence="9" id="KW-1185">Reference proteome</keyword>